<dbReference type="VEuPathDB" id="PlasmoDB:PGAL8A_00262100"/>
<feature type="compositionally biased region" description="Polar residues" evidence="1">
    <location>
        <begin position="407"/>
        <end position="423"/>
    </location>
</feature>
<feature type="domain" description="PH" evidence="3">
    <location>
        <begin position="531"/>
        <end position="629"/>
    </location>
</feature>
<sequence>MKLVEFRLAMPLTLEEYKLCQLYLVAKASLEDSEKNLNSVEKNENESKKGIVILKNESYKNENGLSGQYTYKRINLLNKLPKWLLNFIDPKYCILDEKSWNSYPYLKTVYESSGFPKAKIQVESAHHMGFNTENNALNISEELLPLRKIIFIDIVNDKVSYKDYNPKEDPSIFYSEKAKRGKLDEKWKENSTPIMTCYKLFTINIPYFGIFCSRIENWIISSLKDNILKYHRKAFCWIDEWFDLTIEDIRNIEKDVQKKLNHFWNESEQNNIDKTNDNDDEKESLKRQECFTTTNYDNKKKIIECDNIDIINNNNFDNLNNNESTIDTCEKKKKKSDSFFTNTNINCNKNETEHPYLSESLNKDAYMNLHNYSCNANSFVNDKNILLQKDTKNESHTRNEKELIIQHSHSVNIDNNNNMETLTKNISENKREKKEKKKKKDDYENENLNKPKKNESRRFSYNEKKSSNENNESKSSFINSRKVSLRVNTLKENNLNQNQVVEKVNIKKKNERKQHKNESDNFFFFKKNNDSNEYGEYLYRLNDGMFYSWKLRYFVMKNNKLCYYLNDKKSELKGEIDLLNAQIQWIGEYKGRNSVFVINSYSKNVVYLSSDDEIQTKKCMIDVQMATLLNNENVKNEVEEEKTSKKKLSNAKNHYLPIKQSNNNESEHTESKDKRNEKNDFINKNISYSNNVNDKNVINENICDEKINDEILYNINNYLNDEDNKNKSENKDINNDKNLKYNSLDNENFNGRNVIHKEDGGYSNLKKNDMIFKENEYIFSEKIRKNEIKGSFNVNSNYNFSKDENINNNIYEELNLCKKNNSYIFDKSYNFHDDDDEKKKNIKFSNEEKVNVKCNILNDIKNKTSYFSNCKNIEKIKLKSNIIPDDIKHFFINLNIDINEINLNGLQELTYHIKNFSIYKMNNRNKNIDLFYFIIIIFSVFSYIYSFITLYIYFKTIFYFLFFFLFCVFIFSYNENLSFNYFNNIYRCSLNVPVNINYLMKYLTSDNKYHLGEFNKKLFKTKKANLYYVFSSINIYFDNFFLSMFSDFFKSRSVFCSQYCCKYTSNNINNKKNENKSSYIFIQYTNEDAKNFFRLLNFNEEMYNSNFSWNNRTADCLNEKNNISKMKTNKNIKNKITNINDVNNLNYEELRINKNYTESFHVNNNSDDNKNNSINKINNEINNVNYMMKKKSVTIDEINNVNYMMKKKSVNIDDINNENTFNFYNDKKNTNTLYIKIRNIFLRILLKSKFLFKYFKRKYDKSIDMEGFDIFLIKEKDENLCEINYFTYYNYKSCIFNNLLNFYRCLNINSLLSYDNWKILNIENLSGDNECEEIYNDKIEKDSSPYIEKRKIEKEICRKILFNLNNEDNCKNVIQYIYDLSYNGFLNSKYISLIKNVDDVFFIINLSKTFLYIIEYIRLYEFKQMSIMNEYINNSKNNLDFSDNLFISNVILLLKSLNLLYYTFSNSFILSKKNEKFECSYDNSNVSIKMKNSTPLSFFLIAENFKSKTKITSDLNLATLCNFDEIKLIIENEIYIKNNNYQICLRYPNIYLKNIMHGHLRFSFSDKLVIKDSLNNCADIMFIDKSNYNGQFFGVIKRRETVTDILRGNIFDKIILNEDKEFSGIEGIQINMIHKKNIKNSTTLSLDYQKLSHIIEEKCKIKQNKY</sequence>
<dbReference type="GO" id="GO:0008526">
    <property type="term" value="F:phosphatidylinositol transfer activity"/>
    <property type="evidence" value="ECO:0007669"/>
    <property type="project" value="UniProtKB-ARBA"/>
</dbReference>
<keyword evidence="2" id="KW-0812">Transmembrane</keyword>
<protein>
    <submittedName>
        <fullName evidence="4">Phosphatidylinositol transfer protein, putative</fullName>
    </submittedName>
</protein>
<evidence type="ECO:0000256" key="2">
    <source>
        <dbReference type="SAM" id="Phobius"/>
    </source>
</evidence>
<name>A0A1J1GV92_PLAGA</name>
<dbReference type="PANTHER" id="PTHR10658">
    <property type="entry name" value="PHOSPHATIDYLINOSITOL TRANSFER PROTEIN"/>
    <property type="match status" value="1"/>
</dbReference>
<dbReference type="Pfam" id="PF00169">
    <property type="entry name" value="PH"/>
    <property type="match status" value="1"/>
</dbReference>
<dbReference type="SUPFAM" id="SSF144000">
    <property type="entry name" value="Oxysterol-binding protein-like"/>
    <property type="match status" value="1"/>
</dbReference>
<dbReference type="PANTHER" id="PTHR10658:SF11">
    <property type="entry name" value="VIBRATOR, ISOFORM B"/>
    <property type="match status" value="1"/>
</dbReference>
<dbReference type="InterPro" id="IPR001666">
    <property type="entry name" value="PI_transfer"/>
</dbReference>
<dbReference type="InterPro" id="IPR037239">
    <property type="entry name" value="OSBP_sf"/>
</dbReference>
<feature type="region of interest" description="Disordered" evidence="1">
    <location>
        <begin position="636"/>
        <end position="682"/>
    </location>
</feature>
<evidence type="ECO:0000313" key="4">
    <source>
        <dbReference type="EMBL" id="CRG95217.1"/>
    </source>
</evidence>
<dbReference type="Pfam" id="PF02121">
    <property type="entry name" value="IP_trans"/>
    <property type="match status" value="1"/>
</dbReference>
<dbReference type="SUPFAM" id="SSF50729">
    <property type="entry name" value="PH domain-like"/>
    <property type="match status" value="1"/>
</dbReference>
<evidence type="ECO:0000256" key="1">
    <source>
        <dbReference type="SAM" id="MobiDB-lite"/>
    </source>
</evidence>
<dbReference type="InterPro" id="IPR001849">
    <property type="entry name" value="PH_domain"/>
</dbReference>
<dbReference type="SMART" id="SM00233">
    <property type="entry name" value="PH"/>
    <property type="match status" value="1"/>
</dbReference>
<keyword evidence="2" id="KW-1133">Transmembrane helix</keyword>
<dbReference type="PRINTS" id="PR00391">
    <property type="entry name" value="PITRANSFER"/>
</dbReference>
<gene>
    <name evidence="4" type="ORF">PGAL8A_00262100</name>
</gene>
<organism evidence="4 5">
    <name type="scientific">Plasmodium gallinaceum</name>
    <dbReference type="NCBI Taxonomy" id="5849"/>
    <lineage>
        <taxon>Eukaryota</taxon>
        <taxon>Sar</taxon>
        <taxon>Alveolata</taxon>
        <taxon>Apicomplexa</taxon>
        <taxon>Aconoidasida</taxon>
        <taxon>Haemosporida</taxon>
        <taxon>Plasmodiidae</taxon>
        <taxon>Plasmodium</taxon>
        <taxon>Plasmodium (Haemamoeba)</taxon>
    </lineage>
</organism>
<dbReference type="Gene3D" id="2.30.29.30">
    <property type="entry name" value="Pleckstrin-homology domain (PH domain)/Phosphotyrosine-binding domain (PTB)"/>
    <property type="match status" value="1"/>
</dbReference>
<dbReference type="RefSeq" id="XP_028528029.1">
    <property type="nucleotide sequence ID" value="XM_028671370.1"/>
</dbReference>
<proteinExistence type="predicted"/>
<dbReference type="InterPro" id="IPR023393">
    <property type="entry name" value="START-like_dom_sf"/>
</dbReference>
<keyword evidence="5" id="KW-1185">Reference proteome</keyword>
<dbReference type="InterPro" id="IPR011993">
    <property type="entry name" value="PH-like_dom_sf"/>
</dbReference>
<evidence type="ECO:0000259" key="3">
    <source>
        <dbReference type="PROSITE" id="PS50003"/>
    </source>
</evidence>
<dbReference type="GO" id="GO:0071944">
    <property type="term" value="C:cell periphery"/>
    <property type="evidence" value="ECO:0007669"/>
    <property type="project" value="UniProtKB-ARBA"/>
</dbReference>
<comment type="caution">
    <text evidence="4">The sequence shown here is derived from an EMBL/GenBank/DDBJ whole genome shotgun (WGS) entry which is preliminary data.</text>
</comment>
<feature type="region of interest" description="Disordered" evidence="1">
    <location>
        <begin position="407"/>
        <end position="478"/>
    </location>
</feature>
<dbReference type="InterPro" id="IPR055261">
    <property type="entry name" value="PI_transfer_N"/>
</dbReference>
<feature type="compositionally biased region" description="Basic and acidic residues" evidence="1">
    <location>
        <begin position="447"/>
        <end position="467"/>
    </location>
</feature>
<dbReference type="OrthoDB" id="18453at2759"/>
<keyword evidence="2" id="KW-0472">Membrane</keyword>
<dbReference type="GeneID" id="39731150"/>
<accession>A0A1J1GV92</accession>
<dbReference type="EMBL" id="CVMV01000032">
    <property type="protein sequence ID" value="CRG95217.1"/>
    <property type="molecule type" value="Genomic_DNA"/>
</dbReference>
<dbReference type="GO" id="GO:0005737">
    <property type="term" value="C:cytoplasm"/>
    <property type="evidence" value="ECO:0007669"/>
    <property type="project" value="UniProtKB-ARBA"/>
</dbReference>
<evidence type="ECO:0000313" key="5">
    <source>
        <dbReference type="Proteomes" id="UP000220797"/>
    </source>
</evidence>
<dbReference type="Proteomes" id="UP000220797">
    <property type="component" value="Unassembled WGS sequence"/>
</dbReference>
<reference evidence="4" key="1">
    <citation type="submission" date="2015-04" db="EMBL/GenBank/DDBJ databases">
        <authorList>
            <consortium name="Pathogen Informatics"/>
        </authorList>
    </citation>
    <scope>NUCLEOTIDE SEQUENCE [LARGE SCALE GENOMIC DNA]</scope>
    <source>
        <strain evidence="4">8A</strain>
    </source>
</reference>
<feature type="compositionally biased region" description="Basic and acidic residues" evidence="1">
    <location>
        <begin position="665"/>
        <end position="681"/>
    </location>
</feature>
<feature type="transmembrane region" description="Helical" evidence="2">
    <location>
        <begin position="957"/>
        <end position="974"/>
    </location>
</feature>
<dbReference type="OMA" id="GMFYSWK"/>
<dbReference type="SUPFAM" id="SSF55961">
    <property type="entry name" value="Bet v1-like"/>
    <property type="match status" value="1"/>
</dbReference>
<dbReference type="PROSITE" id="PS50003">
    <property type="entry name" value="PH_DOMAIN"/>
    <property type="match status" value="1"/>
</dbReference>
<dbReference type="Gene3D" id="3.30.530.20">
    <property type="match status" value="1"/>
</dbReference>
<feature type="transmembrane region" description="Helical" evidence="2">
    <location>
        <begin position="930"/>
        <end position="951"/>
    </location>
</feature>
<dbReference type="FunFam" id="3.30.530.20:FF:000028">
    <property type="entry name" value="Phosphatidylinositol transfer protein 5"/>
    <property type="match status" value="1"/>
</dbReference>